<evidence type="ECO:0000313" key="3">
    <source>
        <dbReference type="Proteomes" id="UP000613030"/>
    </source>
</evidence>
<dbReference type="InterPro" id="IPR023286">
    <property type="entry name" value="ABATE_dom_sf"/>
</dbReference>
<evidence type="ECO:0000313" key="2">
    <source>
        <dbReference type="EMBL" id="MBL0740008.1"/>
    </source>
</evidence>
<name>A0ABS1KL97_9BACT</name>
<gene>
    <name evidence="2" type="ORF">JI741_02205</name>
</gene>
<reference evidence="2 3" key="1">
    <citation type="submission" date="2021-01" db="EMBL/GenBank/DDBJ databases">
        <title>Chryseolinea sp. Jin1 Genome sequencing and assembly.</title>
        <authorList>
            <person name="Kim I."/>
        </authorList>
    </citation>
    <scope>NUCLEOTIDE SEQUENCE [LARGE SCALE GENOMIC DNA]</scope>
    <source>
        <strain evidence="2 3">Jin1</strain>
    </source>
</reference>
<dbReference type="Pfam" id="PF11706">
    <property type="entry name" value="zf-CGNR"/>
    <property type="match status" value="1"/>
</dbReference>
<feature type="domain" description="Zinc finger CGNR" evidence="1">
    <location>
        <begin position="11"/>
        <end position="36"/>
    </location>
</feature>
<keyword evidence="3" id="KW-1185">Reference proteome</keyword>
<sequence>MAAGFFWILLKNEKRKWCSMQHCGSSGKALEYYYRKKKEKDRSVF</sequence>
<proteinExistence type="predicted"/>
<dbReference type="EMBL" id="JAERRB010000001">
    <property type="protein sequence ID" value="MBL0740008.1"/>
    <property type="molecule type" value="Genomic_DNA"/>
</dbReference>
<evidence type="ECO:0000259" key="1">
    <source>
        <dbReference type="Pfam" id="PF11706"/>
    </source>
</evidence>
<protein>
    <submittedName>
        <fullName evidence="2">CGNR zinc finger domain-containing protein</fullName>
    </submittedName>
</protein>
<organism evidence="2 3">
    <name type="scientific">Chryseolinea lacunae</name>
    <dbReference type="NCBI Taxonomy" id="2801331"/>
    <lineage>
        <taxon>Bacteria</taxon>
        <taxon>Pseudomonadati</taxon>
        <taxon>Bacteroidota</taxon>
        <taxon>Cytophagia</taxon>
        <taxon>Cytophagales</taxon>
        <taxon>Fulvivirgaceae</taxon>
        <taxon>Chryseolinea</taxon>
    </lineage>
</organism>
<comment type="caution">
    <text evidence="2">The sequence shown here is derived from an EMBL/GenBank/DDBJ whole genome shotgun (WGS) entry which is preliminary data.</text>
</comment>
<dbReference type="InterPro" id="IPR021005">
    <property type="entry name" value="Znf_CGNR"/>
</dbReference>
<accession>A0ABS1KL97</accession>
<dbReference type="SUPFAM" id="SSF160904">
    <property type="entry name" value="Jann2411-like"/>
    <property type="match status" value="1"/>
</dbReference>
<dbReference type="RefSeq" id="WP_202008086.1">
    <property type="nucleotide sequence ID" value="NZ_JAERRB010000001.1"/>
</dbReference>
<dbReference type="Gene3D" id="1.10.3300.10">
    <property type="entry name" value="Jann2411-like domain"/>
    <property type="match status" value="1"/>
</dbReference>
<dbReference type="Proteomes" id="UP000613030">
    <property type="component" value="Unassembled WGS sequence"/>
</dbReference>